<dbReference type="Pfam" id="PF12961">
    <property type="entry name" value="DUF3850"/>
    <property type="match status" value="1"/>
</dbReference>
<reference evidence="3" key="1">
    <citation type="journal article" date="2019" name="Int. J. Syst. Evol. Microbiol.">
        <title>The Global Catalogue of Microorganisms (GCM) 10K type strain sequencing project: providing services to taxonomists for standard genome sequencing and annotation.</title>
        <authorList>
            <consortium name="The Broad Institute Genomics Platform"/>
            <consortium name="The Broad Institute Genome Sequencing Center for Infectious Disease"/>
            <person name="Wu L."/>
            <person name="Ma J."/>
        </authorList>
    </citation>
    <scope>NUCLEOTIDE SEQUENCE [LARGE SCALE GENOMIC DNA]</scope>
    <source>
        <strain evidence="3">CCM 8903</strain>
    </source>
</reference>
<dbReference type="EMBL" id="JBHTON010000028">
    <property type="protein sequence ID" value="MFD1485377.1"/>
    <property type="molecule type" value="Genomic_DNA"/>
</dbReference>
<keyword evidence="3" id="KW-1185">Reference proteome</keyword>
<accession>A0ABW4E665</accession>
<dbReference type="RefSeq" id="WP_125751532.1">
    <property type="nucleotide sequence ID" value="NZ_JBHTON010000028.1"/>
</dbReference>
<dbReference type="Proteomes" id="UP001597252">
    <property type="component" value="Unassembled WGS sequence"/>
</dbReference>
<evidence type="ECO:0000313" key="3">
    <source>
        <dbReference type="Proteomes" id="UP001597252"/>
    </source>
</evidence>
<dbReference type="InterPro" id="IPR007374">
    <property type="entry name" value="ASCH_domain"/>
</dbReference>
<comment type="caution">
    <text evidence="2">The sequence shown here is derived from an EMBL/GenBank/DDBJ whole genome shotgun (WGS) entry which is preliminary data.</text>
</comment>
<dbReference type="SUPFAM" id="SSF88697">
    <property type="entry name" value="PUA domain-like"/>
    <property type="match status" value="1"/>
</dbReference>
<dbReference type="SMART" id="SM01022">
    <property type="entry name" value="ASCH"/>
    <property type="match status" value="1"/>
</dbReference>
<sequence>MSKKIDLKIMPEYFDPVARRVKTFEIRKNDRDYQVGDVLRLREFDGVSYTGRLVRVIVTYITDYAQRDGYVVMSIRRKETRDETN</sequence>
<gene>
    <name evidence="2" type="ORF">ACFQ5J_09060</name>
</gene>
<feature type="domain" description="ASCH" evidence="1">
    <location>
        <begin position="7"/>
        <end position="79"/>
    </location>
</feature>
<evidence type="ECO:0000313" key="2">
    <source>
        <dbReference type="EMBL" id="MFD1485377.1"/>
    </source>
</evidence>
<protein>
    <submittedName>
        <fullName evidence="2">DUF3850 domain-containing protein</fullName>
    </submittedName>
</protein>
<proteinExistence type="predicted"/>
<dbReference type="InterPro" id="IPR039440">
    <property type="entry name" value="DUF3850"/>
</dbReference>
<organism evidence="2 3">
    <name type="scientific">Lacticaseibacillus baoqingensis</name>
    <dbReference type="NCBI Taxonomy" id="2486013"/>
    <lineage>
        <taxon>Bacteria</taxon>
        <taxon>Bacillati</taxon>
        <taxon>Bacillota</taxon>
        <taxon>Bacilli</taxon>
        <taxon>Lactobacillales</taxon>
        <taxon>Lactobacillaceae</taxon>
        <taxon>Lacticaseibacillus</taxon>
    </lineage>
</organism>
<dbReference type="InterPro" id="IPR015947">
    <property type="entry name" value="PUA-like_sf"/>
</dbReference>
<dbReference type="Gene3D" id="2.30.130.30">
    <property type="entry name" value="Hypothetical protein"/>
    <property type="match status" value="1"/>
</dbReference>
<evidence type="ECO:0000259" key="1">
    <source>
        <dbReference type="SMART" id="SM01022"/>
    </source>
</evidence>
<name>A0ABW4E665_9LACO</name>